<sequence length="471" mass="50368">MPVNSAFRHIGARNGRPLSLASRLFLAIGLILMTGGIIVTAAALAYGHQAARNAFDRLLVGAANQISASISIVEGDPLVDLPVTALELLALAPEDRIAYRVIDPQGVTLTGYDDLALPPTDTDLSFFDGTFAGDPVRLVAVRRHFAERGFSGTVTTIVAHTTIARQALAWDIARNAWMMLAVAGIGMVALAVFSIRSALVPLKRIGQDLLARDPKDLTPLDIAVPRELRAIVDAINRFITRLHRQIDGMQNLISDSAHQLRTPISALRAQAQLAAEEQDPHRQSEIVSKILTRSVGLSRLTDQMLNRALVIHRGDSAAHKRIDLRRVAMAAAEVFDDGAIFEAGRLHLDLCETAAWVAGDALSLQEAVKNLISNALQHGAGRVTIAVLCQGGQAVLTVHDQGKGMTAEQAHLLGQRFLSADQHRTSGTGIGLSIAHAVAHAHGATMAVDIASNTGFTISLTIPLQHEERAP</sequence>
<dbReference type="InterPro" id="IPR013727">
    <property type="entry name" value="2CSK_N"/>
</dbReference>
<dbReference type="PANTHER" id="PTHR45436">
    <property type="entry name" value="SENSOR HISTIDINE KINASE YKOH"/>
    <property type="match status" value="1"/>
</dbReference>
<dbReference type="InterPro" id="IPR003660">
    <property type="entry name" value="HAMP_dom"/>
</dbReference>
<protein>
    <recommendedName>
        <fullName evidence="3">histidine kinase</fullName>
        <ecNumber evidence="3">2.7.13.3</ecNumber>
    </recommendedName>
</protein>
<evidence type="ECO:0000256" key="2">
    <source>
        <dbReference type="ARBA" id="ARBA00004370"/>
    </source>
</evidence>
<dbReference type="Pfam" id="PF00512">
    <property type="entry name" value="HisKA"/>
    <property type="match status" value="1"/>
</dbReference>
<comment type="catalytic activity">
    <reaction evidence="1">
        <text>ATP + protein L-histidine = ADP + protein N-phospho-L-histidine.</text>
        <dbReference type="EC" id="2.7.13.3"/>
    </reaction>
</comment>
<evidence type="ECO:0000313" key="15">
    <source>
        <dbReference type="Proteomes" id="UP000678281"/>
    </source>
</evidence>
<keyword evidence="8 11" id="KW-1133">Transmembrane helix</keyword>
<dbReference type="GO" id="GO:0000155">
    <property type="term" value="F:phosphorelay sensor kinase activity"/>
    <property type="evidence" value="ECO:0007669"/>
    <property type="project" value="InterPro"/>
</dbReference>
<dbReference type="CDD" id="cd00075">
    <property type="entry name" value="HATPase"/>
    <property type="match status" value="1"/>
</dbReference>
<dbReference type="PRINTS" id="PR00344">
    <property type="entry name" value="BCTRLSENSOR"/>
</dbReference>
<evidence type="ECO:0000256" key="1">
    <source>
        <dbReference type="ARBA" id="ARBA00000085"/>
    </source>
</evidence>
<keyword evidence="5" id="KW-0808">Transferase</keyword>
<keyword evidence="10 11" id="KW-0472">Membrane</keyword>
<dbReference type="Gene3D" id="1.10.287.130">
    <property type="match status" value="1"/>
</dbReference>
<dbReference type="InterPro" id="IPR050428">
    <property type="entry name" value="TCS_sensor_his_kinase"/>
</dbReference>
<feature type="transmembrane region" description="Helical" evidence="11">
    <location>
        <begin position="24"/>
        <end position="47"/>
    </location>
</feature>
<dbReference type="AlphaFoldDB" id="A0A942I5K2"/>
<dbReference type="InterPro" id="IPR004358">
    <property type="entry name" value="Sig_transdc_His_kin-like_C"/>
</dbReference>
<evidence type="ECO:0000256" key="7">
    <source>
        <dbReference type="ARBA" id="ARBA00022777"/>
    </source>
</evidence>
<dbReference type="InterPro" id="IPR036890">
    <property type="entry name" value="HATPase_C_sf"/>
</dbReference>
<evidence type="ECO:0000256" key="10">
    <source>
        <dbReference type="ARBA" id="ARBA00023136"/>
    </source>
</evidence>
<dbReference type="InterPro" id="IPR003594">
    <property type="entry name" value="HATPase_dom"/>
</dbReference>
<evidence type="ECO:0000256" key="8">
    <source>
        <dbReference type="ARBA" id="ARBA00022989"/>
    </source>
</evidence>
<dbReference type="SUPFAM" id="SSF55874">
    <property type="entry name" value="ATPase domain of HSP90 chaperone/DNA topoisomerase II/histidine kinase"/>
    <property type="match status" value="1"/>
</dbReference>
<organism evidence="14 15">
    <name type="scientific">Devosia litorisediminis</name>
    <dbReference type="NCBI Taxonomy" id="2829817"/>
    <lineage>
        <taxon>Bacteria</taxon>
        <taxon>Pseudomonadati</taxon>
        <taxon>Pseudomonadota</taxon>
        <taxon>Alphaproteobacteria</taxon>
        <taxon>Hyphomicrobiales</taxon>
        <taxon>Devosiaceae</taxon>
        <taxon>Devosia</taxon>
    </lineage>
</organism>
<keyword evidence="4" id="KW-0597">Phosphoprotein</keyword>
<dbReference type="Pfam" id="PF02518">
    <property type="entry name" value="HATPase_c"/>
    <property type="match status" value="1"/>
</dbReference>
<dbReference type="PROSITE" id="PS50109">
    <property type="entry name" value="HIS_KIN"/>
    <property type="match status" value="1"/>
</dbReference>
<feature type="domain" description="HAMP" evidence="13">
    <location>
        <begin position="196"/>
        <end position="247"/>
    </location>
</feature>
<evidence type="ECO:0000259" key="12">
    <source>
        <dbReference type="PROSITE" id="PS50109"/>
    </source>
</evidence>
<comment type="caution">
    <text evidence="14">The sequence shown here is derived from an EMBL/GenBank/DDBJ whole genome shotgun (WGS) entry which is preliminary data.</text>
</comment>
<keyword evidence="7 14" id="KW-0418">Kinase</keyword>
<dbReference type="PANTHER" id="PTHR45436:SF1">
    <property type="entry name" value="SENSOR PROTEIN QSEC"/>
    <property type="match status" value="1"/>
</dbReference>
<dbReference type="InterPro" id="IPR003661">
    <property type="entry name" value="HisK_dim/P_dom"/>
</dbReference>
<dbReference type="InterPro" id="IPR036097">
    <property type="entry name" value="HisK_dim/P_sf"/>
</dbReference>
<dbReference type="SMART" id="SM00388">
    <property type="entry name" value="HisKA"/>
    <property type="match status" value="1"/>
</dbReference>
<evidence type="ECO:0000256" key="11">
    <source>
        <dbReference type="SAM" id="Phobius"/>
    </source>
</evidence>
<dbReference type="SMART" id="SM00387">
    <property type="entry name" value="HATPase_c"/>
    <property type="match status" value="1"/>
</dbReference>
<feature type="transmembrane region" description="Helical" evidence="11">
    <location>
        <begin position="175"/>
        <end position="195"/>
    </location>
</feature>
<evidence type="ECO:0000256" key="5">
    <source>
        <dbReference type="ARBA" id="ARBA00022679"/>
    </source>
</evidence>
<dbReference type="Proteomes" id="UP000678281">
    <property type="component" value="Unassembled WGS sequence"/>
</dbReference>
<dbReference type="GO" id="GO:0005886">
    <property type="term" value="C:plasma membrane"/>
    <property type="evidence" value="ECO:0007669"/>
    <property type="project" value="TreeGrafter"/>
</dbReference>
<dbReference type="InterPro" id="IPR005467">
    <property type="entry name" value="His_kinase_dom"/>
</dbReference>
<evidence type="ECO:0000256" key="9">
    <source>
        <dbReference type="ARBA" id="ARBA00023012"/>
    </source>
</evidence>
<dbReference type="Gene3D" id="3.30.565.10">
    <property type="entry name" value="Histidine kinase-like ATPase, C-terminal domain"/>
    <property type="match status" value="1"/>
</dbReference>
<proteinExistence type="predicted"/>
<gene>
    <name evidence="14" type="ORF">KD146_05130</name>
</gene>
<name>A0A942I5K2_9HYPH</name>
<dbReference type="PROSITE" id="PS50885">
    <property type="entry name" value="HAMP"/>
    <property type="match status" value="1"/>
</dbReference>
<dbReference type="SUPFAM" id="SSF47384">
    <property type="entry name" value="Homodimeric domain of signal transducing histidine kinase"/>
    <property type="match status" value="1"/>
</dbReference>
<evidence type="ECO:0000259" key="13">
    <source>
        <dbReference type="PROSITE" id="PS50885"/>
    </source>
</evidence>
<keyword evidence="15" id="KW-1185">Reference proteome</keyword>
<reference evidence="14" key="1">
    <citation type="submission" date="2021-04" db="EMBL/GenBank/DDBJ databases">
        <title>Devosia litorisediminis sp. nov., isolated from a sand dune.</title>
        <authorList>
            <person name="Park S."/>
            <person name="Yoon J.-H."/>
        </authorList>
    </citation>
    <scope>NUCLEOTIDE SEQUENCE</scope>
    <source>
        <strain evidence="14">BSSL-BM10</strain>
    </source>
</reference>
<accession>A0A942I5K2</accession>
<keyword evidence="9" id="KW-0902">Two-component regulatory system</keyword>
<keyword evidence="6 11" id="KW-0812">Transmembrane</keyword>
<feature type="domain" description="Histidine kinase" evidence="12">
    <location>
        <begin position="255"/>
        <end position="466"/>
    </location>
</feature>
<evidence type="ECO:0000256" key="3">
    <source>
        <dbReference type="ARBA" id="ARBA00012438"/>
    </source>
</evidence>
<dbReference type="EC" id="2.7.13.3" evidence="3"/>
<dbReference type="Pfam" id="PF08521">
    <property type="entry name" value="2CSK_N"/>
    <property type="match status" value="1"/>
</dbReference>
<dbReference type="EMBL" id="JAGXTP010000001">
    <property type="protein sequence ID" value="MBS3848077.1"/>
    <property type="molecule type" value="Genomic_DNA"/>
</dbReference>
<dbReference type="RefSeq" id="WP_212657651.1">
    <property type="nucleotide sequence ID" value="NZ_JAGXTP010000001.1"/>
</dbReference>
<evidence type="ECO:0000256" key="6">
    <source>
        <dbReference type="ARBA" id="ARBA00022692"/>
    </source>
</evidence>
<comment type="subcellular location">
    <subcellularLocation>
        <location evidence="2">Membrane</location>
    </subcellularLocation>
</comment>
<evidence type="ECO:0000256" key="4">
    <source>
        <dbReference type="ARBA" id="ARBA00022553"/>
    </source>
</evidence>
<evidence type="ECO:0000313" key="14">
    <source>
        <dbReference type="EMBL" id="MBS3848077.1"/>
    </source>
</evidence>